<evidence type="ECO:0000256" key="1">
    <source>
        <dbReference type="SAM" id="MobiDB-lite"/>
    </source>
</evidence>
<dbReference type="AlphaFoldDB" id="A0AAD7IN24"/>
<keyword evidence="3" id="KW-1185">Reference proteome</keyword>
<proteinExistence type="predicted"/>
<comment type="caution">
    <text evidence="2">The sequence shown here is derived from an EMBL/GenBank/DDBJ whole genome shotgun (WGS) entry which is preliminary data.</text>
</comment>
<accession>A0AAD7IN24</accession>
<protein>
    <submittedName>
        <fullName evidence="2">Uncharacterized protein</fullName>
    </submittedName>
</protein>
<feature type="non-terminal residue" evidence="2">
    <location>
        <position position="95"/>
    </location>
</feature>
<evidence type="ECO:0000313" key="2">
    <source>
        <dbReference type="EMBL" id="KAJ7745852.1"/>
    </source>
</evidence>
<reference evidence="2" key="1">
    <citation type="submission" date="2023-03" db="EMBL/GenBank/DDBJ databases">
        <title>Massive genome expansion in bonnet fungi (Mycena s.s.) driven by repeated elements and novel gene families across ecological guilds.</title>
        <authorList>
            <consortium name="Lawrence Berkeley National Laboratory"/>
            <person name="Harder C.B."/>
            <person name="Miyauchi S."/>
            <person name="Viragh M."/>
            <person name="Kuo A."/>
            <person name="Thoen E."/>
            <person name="Andreopoulos B."/>
            <person name="Lu D."/>
            <person name="Skrede I."/>
            <person name="Drula E."/>
            <person name="Henrissat B."/>
            <person name="Morin E."/>
            <person name="Kohler A."/>
            <person name="Barry K."/>
            <person name="LaButti K."/>
            <person name="Morin E."/>
            <person name="Salamov A."/>
            <person name="Lipzen A."/>
            <person name="Mereny Z."/>
            <person name="Hegedus B."/>
            <person name="Baldrian P."/>
            <person name="Stursova M."/>
            <person name="Weitz H."/>
            <person name="Taylor A."/>
            <person name="Grigoriev I.V."/>
            <person name="Nagy L.G."/>
            <person name="Martin F."/>
            <person name="Kauserud H."/>
        </authorList>
    </citation>
    <scope>NUCLEOTIDE SEQUENCE</scope>
    <source>
        <strain evidence="2">CBHHK188m</strain>
    </source>
</reference>
<feature type="region of interest" description="Disordered" evidence="1">
    <location>
        <begin position="36"/>
        <end position="55"/>
    </location>
</feature>
<gene>
    <name evidence="2" type="ORF">DFH07DRAFT_833336</name>
</gene>
<dbReference type="EMBL" id="JARJLG010000101">
    <property type="protein sequence ID" value="KAJ7745852.1"/>
    <property type="molecule type" value="Genomic_DNA"/>
</dbReference>
<sequence length="95" mass="10322">LALKQVYINAIGQPAEFDWARLEFDMPGEKARGMGMRCRAGNSASSAPRSASHEGTCWCRSTTSACARSSAGTARARLIPVHHNMCRHTCLANTR</sequence>
<evidence type="ECO:0000313" key="3">
    <source>
        <dbReference type="Proteomes" id="UP001215280"/>
    </source>
</evidence>
<dbReference type="Proteomes" id="UP001215280">
    <property type="component" value="Unassembled WGS sequence"/>
</dbReference>
<organism evidence="2 3">
    <name type="scientific">Mycena maculata</name>
    <dbReference type="NCBI Taxonomy" id="230809"/>
    <lineage>
        <taxon>Eukaryota</taxon>
        <taxon>Fungi</taxon>
        <taxon>Dikarya</taxon>
        <taxon>Basidiomycota</taxon>
        <taxon>Agaricomycotina</taxon>
        <taxon>Agaricomycetes</taxon>
        <taxon>Agaricomycetidae</taxon>
        <taxon>Agaricales</taxon>
        <taxon>Marasmiineae</taxon>
        <taxon>Mycenaceae</taxon>
        <taxon>Mycena</taxon>
    </lineage>
</organism>
<name>A0AAD7IN24_9AGAR</name>